<dbReference type="Pfam" id="PF00005">
    <property type="entry name" value="ABC_tran"/>
    <property type="match status" value="2"/>
</dbReference>
<evidence type="ECO:0000313" key="13">
    <source>
        <dbReference type="Proteomes" id="UP000245320"/>
    </source>
</evidence>
<organism evidence="13 14">
    <name type="scientific">Tursiops truncatus</name>
    <name type="common">Atlantic bottle-nosed dolphin</name>
    <name type="synonym">Delphinus truncatus</name>
    <dbReference type="NCBI Taxonomy" id="9739"/>
    <lineage>
        <taxon>Eukaryota</taxon>
        <taxon>Metazoa</taxon>
        <taxon>Chordata</taxon>
        <taxon>Craniata</taxon>
        <taxon>Vertebrata</taxon>
        <taxon>Euteleostomi</taxon>
        <taxon>Mammalia</taxon>
        <taxon>Eutheria</taxon>
        <taxon>Laurasiatheria</taxon>
        <taxon>Artiodactyla</taxon>
        <taxon>Whippomorpha</taxon>
        <taxon>Cetacea</taxon>
        <taxon>Odontoceti</taxon>
        <taxon>Delphinidae</taxon>
        <taxon>Tursiops</taxon>
    </lineage>
</organism>
<dbReference type="CDD" id="cd03263">
    <property type="entry name" value="ABC_subfamily_A"/>
    <property type="match status" value="2"/>
</dbReference>
<feature type="transmembrane region" description="Helical" evidence="11">
    <location>
        <begin position="54"/>
        <end position="71"/>
    </location>
</feature>
<feature type="compositionally biased region" description="Gly residues" evidence="10">
    <location>
        <begin position="363"/>
        <end position="377"/>
    </location>
</feature>
<feature type="compositionally biased region" description="Low complexity" evidence="10">
    <location>
        <begin position="378"/>
        <end position="395"/>
    </location>
</feature>
<dbReference type="PANTHER" id="PTHR19229:SF36">
    <property type="entry name" value="ATP-BINDING CASSETTE SUB-FAMILY A MEMBER 2"/>
    <property type="match status" value="1"/>
</dbReference>
<feature type="transmembrane region" description="Helical" evidence="11">
    <location>
        <begin position="708"/>
        <end position="730"/>
    </location>
</feature>
<dbReference type="InterPro" id="IPR017871">
    <property type="entry name" value="ABC_transporter-like_CS"/>
</dbReference>
<feature type="transmembrane region" description="Helical" evidence="11">
    <location>
        <begin position="20"/>
        <end position="42"/>
    </location>
</feature>
<evidence type="ECO:0000256" key="6">
    <source>
        <dbReference type="ARBA" id="ARBA00022741"/>
    </source>
</evidence>
<reference evidence="14" key="1">
    <citation type="submission" date="2025-08" db="UniProtKB">
        <authorList>
            <consortium name="RefSeq"/>
        </authorList>
    </citation>
    <scope>IDENTIFICATION</scope>
    <source>
        <tissue evidence="14">Spleen</tissue>
    </source>
</reference>
<feature type="transmembrane region" description="Helical" evidence="11">
    <location>
        <begin position="1810"/>
        <end position="1829"/>
    </location>
</feature>
<dbReference type="SUPFAM" id="SSF52540">
    <property type="entry name" value="P-loop containing nucleoside triphosphate hydrolases"/>
    <property type="match status" value="2"/>
</dbReference>
<protein>
    <submittedName>
        <fullName evidence="14">ATP-binding cassette sub-family A member 2 isoform X4</fullName>
    </submittedName>
</protein>
<evidence type="ECO:0000256" key="2">
    <source>
        <dbReference type="ARBA" id="ARBA00008869"/>
    </source>
</evidence>
<feature type="transmembrane region" description="Helical" evidence="11">
    <location>
        <begin position="892"/>
        <end position="915"/>
    </location>
</feature>
<evidence type="ECO:0000256" key="7">
    <source>
        <dbReference type="ARBA" id="ARBA00022840"/>
    </source>
</evidence>
<feature type="transmembrane region" description="Helical" evidence="11">
    <location>
        <begin position="814"/>
        <end position="835"/>
    </location>
</feature>
<dbReference type="GO" id="GO:0140359">
    <property type="term" value="F:ABC-type transporter activity"/>
    <property type="evidence" value="ECO:0007669"/>
    <property type="project" value="InterPro"/>
</dbReference>
<evidence type="ECO:0000256" key="10">
    <source>
        <dbReference type="SAM" id="MobiDB-lite"/>
    </source>
</evidence>
<feature type="region of interest" description="Disordered" evidence="10">
    <location>
        <begin position="1153"/>
        <end position="1177"/>
    </location>
</feature>
<feature type="transmembrane region" description="Helical" evidence="11">
    <location>
        <begin position="751"/>
        <end position="773"/>
    </location>
</feature>
<dbReference type="GO" id="GO:0016887">
    <property type="term" value="F:ATP hydrolysis activity"/>
    <property type="evidence" value="ECO:0007669"/>
    <property type="project" value="InterPro"/>
</dbReference>
<keyword evidence="7 14" id="KW-0067">ATP-binding</keyword>
<evidence type="ECO:0000256" key="5">
    <source>
        <dbReference type="ARBA" id="ARBA00022737"/>
    </source>
</evidence>
<evidence type="ECO:0000256" key="3">
    <source>
        <dbReference type="ARBA" id="ARBA00022448"/>
    </source>
</evidence>
<feature type="domain" description="ABC transporter" evidence="12">
    <location>
        <begin position="1982"/>
        <end position="2217"/>
    </location>
</feature>
<feature type="transmembrane region" description="Helical" evidence="11">
    <location>
        <begin position="1780"/>
        <end position="1798"/>
    </location>
</feature>
<feature type="compositionally biased region" description="Polar residues" evidence="10">
    <location>
        <begin position="1542"/>
        <end position="1560"/>
    </location>
</feature>
<feature type="transmembrane region" description="Helical" evidence="11">
    <location>
        <begin position="1724"/>
        <end position="1746"/>
    </location>
</feature>
<evidence type="ECO:0000259" key="12">
    <source>
        <dbReference type="PROSITE" id="PS50893"/>
    </source>
</evidence>
<feature type="compositionally biased region" description="Pro residues" evidence="10">
    <location>
        <begin position="1520"/>
        <end position="1529"/>
    </location>
</feature>
<keyword evidence="9 11" id="KW-0472">Membrane</keyword>
<dbReference type="Pfam" id="PF12698">
    <property type="entry name" value="ABC2_membrane_3"/>
    <property type="match status" value="2"/>
</dbReference>
<dbReference type="InterPro" id="IPR026082">
    <property type="entry name" value="ABCA"/>
</dbReference>
<dbReference type="CTD" id="20"/>
<keyword evidence="8 11" id="KW-1133">Transmembrane helix</keyword>
<dbReference type="Pfam" id="PF23321">
    <property type="entry name" value="R1_ABCA1"/>
    <property type="match status" value="1"/>
</dbReference>
<comment type="subcellular location">
    <subcellularLocation>
        <location evidence="1">Membrane</location>
        <topology evidence="1">Multi-pass membrane protein</topology>
    </subcellularLocation>
</comment>
<evidence type="ECO:0000256" key="4">
    <source>
        <dbReference type="ARBA" id="ARBA00022692"/>
    </source>
</evidence>
<feature type="transmembrane region" description="Helical" evidence="11">
    <location>
        <begin position="785"/>
        <end position="807"/>
    </location>
</feature>
<dbReference type="PROSITE" id="PS50893">
    <property type="entry name" value="ABC_TRANSPORTER_2"/>
    <property type="match status" value="2"/>
</dbReference>
<keyword evidence="4 11" id="KW-0812">Transmembrane</keyword>
<dbReference type="SMART" id="SM00382">
    <property type="entry name" value="AAA"/>
    <property type="match status" value="2"/>
</dbReference>
<dbReference type="PROSITE" id="PS00211">
    <property type="entry name" value="ABC_TRANSPORTER_1"/>
    <property type="match status" value="1"/>
</dbReference>
<dbReference type="PANTHER" id="PTHR19229">
    <property type="entry name" value="ATP-BINDING CASSETTE TRANSPORTER SUBFAMILY A ABCA"/>
    <property type="match status" value="1"/>
</dbReference>
<dbReference type="Proteomes" id="UP000245320">
    <property type="component" value="Chromosome 6"/>
</dbReference>
<sequence length="2367" mass="262520">MGFLHQLQLLLWKNVTLKRRSPWVLAFEIFIPLVLFFILLGLRQKKPTISVKEVSFYTAAPLTSAGILPVMQSLCPDGQRDEFGFLQYANSTVTQLLERLNRVVEEGNLFDPARPSLGSELEALRQHLEALRSGLDTWESHLDRPAVSSFSLDSAVRDPRELWRFLTQNLSLPDGTAQALLAAQVDLPEVYRLLFGSSPALDAGSGIPRDPEPWSHRGSNPLFRMEELLLTPALLEQLTCTPGSRELGRILTVPQGQETALQGYRDAICRGQAAVRAQRFSGLAAELRNQLDVAKIAQQLGLDAPNGSAPQPQPAPPRRLQALLEDLLDAQKVLQDVDVLSALALLLPQGACTGRPPGPPANGPGGAANGTGTGAGVGSNTTSEEGAPSAAAPASSSDVLQGQCSAFVQLWAGLQPILCGNNRTIEPEALRRGNMSSLGFTSKEQRNLGLLVHLMTSNPKVLYAPAGSEADRVILKANETFALVGNVTHYAQVWLNISAEIRSYLEQGRLQQHLRWLQQYVAELRLHPEALSLSPEELPPALRQDNFSLPNGSVLLQQLDTIDNAACGWIQFMSKVSVDIFKGFPDEESIVNYTLNQAYQDNVTVFASVIFQTRKDGSLPPHVHYKIRQNSSFTEKTNEIRRAYWRPGPNTGGRFYFLYGFVWIQDMMERAIIDTFVGHDVVEPGNYVQMFPYPCYTRDDFLFVIEHMMPLCMVISWVYSVAMTIQHIVAEKEHRLKEVMKTMGLNNAVHWVAWFITGFVQLSISVTALTAILKYGQVLMHSHVVIIWLFLAVYAVATIMFCFLVSVLYSKAKLASACGGIIYFLSYVPYMYVAIREEVAHDKITAFEKCIASLMSTTAFGLGSKYFALYEVAGVGIQWHTFSQSPVEGDDFNLLLAVTMLMADAVVYGVLTWYIEAVHPGMYGLPRPWYFPLQKSYWLGSGRTEAWEWSWPWARAPRLSVMEEDQACAMESRRLEETRGMEEEPTHLPLVVCVDKLTKVYKNDKKLALNRLSLNLYENQVVSFLGHNGAGKTTTMMIEDLELSNKRHSLVQTLSGGMKRKLSVAIAFVGGSRAIILDEPTAGVDPYARRAIWDLILKYKPGRTILLSTHHMDEADLLGDRIAIISHGKLKCCGSPLFLKGAYGDGYRLTLVKRPAEPGDPQEPGLTASPPGRAQLSSCSEPQVSQFIRKHVASCLLVSDTSTELSYILPSEAAKKGAFERLFQHLERSLDALHLSSFGLMDTTLEEVFLKVSEEDQSLENSEADVKESRKDVLPGAVDSLSREGHAGNLARCAELAQSQVSLQSASSVGSARGDEGAGYTDVCGDYRPLCDNLQDPDNVSLQEAEAETLLRVGQGSRKLEGWWLKVRQFHGLLVKRFHCARRNSKALSSQILLPAFFVCVAMTVALSVPEIGDLPPLVLSPSQYHNYTQPRGNFIPYANEERREYRLRLSPDAGPQQLVSTFRLPSGVGATCVLKSPANGSLGPTLNLSSGESRLLATRFFDSMCLESFTQGLPLSNFVPPPPSPAPSDSPVSLDEDPPQAWNTSLLPTSSPENWTSAPSLPRLVREPVRCTCSGQGTGFSCPGSVGGHPPQMRVVTGDILTDITGHNVSEYLLFTSDRFRLHRYGAITFGNVQKSIPASFGARAPAMVRRIAVRRAAQVFYNNKGYHSMPTYLNSLNNAILRANLPKSKGSPAAYGITVTNHPMNKTSASLSLDYLLQGTDVVIAIFIIVAMSFVPASFVVFLVAEKATKAKHLQFVSGCNPVIYWLANYVWDMLNYLVPATCCVIILFVFDLPAYTSPTNFPAVLSLFLLYGWSITPIMYPASFWFEVPSSAYVFLIVINLFIGITATVATFLLQLFEHDKDLKVVNSYLKSCFLIFPNYNLGHGLMEMAYNEYINEYYAKIGQFDKMKSPFEWDIVTRGLVAMAVEGFVGFLLTIMCQFNFLRQPQRMPVSTKPVEDDVDVASERQRVLRGDADNDMVKIENLTKVYKSRKLGRILAVDRLCLGVRPGECFGLLGVNGAGKTSTFKMLTGDESTTGGEAFVNGHSVLKELLQVQQSLGYCPQFDALFDELTAREHLQLYTRLRGIPWKDEARVVKWALEKLELTKYADKPAGTYSGGNKRKLSTAIALIGYPAFIFLDEPTTGMDPKARRFLWNLILDLIKTGRSVVLTSHSMEECEALCTRLAIMVNGRLRCLGSIQHLKNRFGDGYMITVRTKGSQNVKDVVRFFSRNFPEAVLKERHHTKVQYQLKSEHISLAQVFSKMEQVVGVLGLEDYSVSQTTLDNVFVNFAKKQSDNLEPQEAEPPSALQSPLGRLLSLFRPRPPTTELRALVADEPEDLDTEDEGLISFEEERAQLSFNTDTLC</sequence>
<dbReference type="GO" id="GO:0005319">
    <property type="term" value="F:lipid transporter activity"/>
    <property type="evidence" value="ECO:0007669"/>
    <property type="project" value="TreeGrafter"/>
</dbReference>
<proteinExistence type="inferred from homology"/>
<dbReference type="GO" id="GO:0005524">
    <property type="term" value="F:ATP binding"/>
    <property type="evidence" value="ECO:0007669"/>
    <property type="project" value="UniProtKB-KW"/>
</dbReference>
<dbReference type="InterPro" id="IPR003439">
    <property type="entry name" value="ABC_transporter-like_ATP-bd"/>
</dbReference>
<dbReference type="InterPro" id="IPR056264">
    <property type="entry name" value="R2_ABCA1-4-like"/>
</dbReference>
<dbReference type="FunFam" id="3.40.50.300:FF:000612">
    <property type="entry name" value="ATP-binding cassette, sub-family A (ABC1), member 2"/>
    <property type="match status" value="1"/>
</dbReference>
<feature type="region of interest" description="Disordered" evidence="10">
    <location>
        <begin position="355"/>
        <end position="395"/>
    </location>
</feature>
<evidence type="ECO:0000256" key="9">
    <source>
        <dbReference type="ARBA" id="ARBA00023136"/>
    </source>
</evidence>
<feature type="transmembrane region" description="Helical" evidence="11">
    <location>
        <begin position="1835"/>
        <end position="1857"/>
    </location>
</feature>
<keyword evidence="13" id="KW-1185">Reference proteome</keyword>
<dbReference type="GO" id="GO:0016020">
    <property type="term" value="C:membrane"/>
    <property type="evidence" value="ECO:0007669"/>
    <property type="project" value="UniProtKB-SubCell"/>
</dbReference>
<feature type="transmembrane region" description="Helical" evidence="11">
    <location>
        <begin position="1919"/>
        <end position="1940"/>
    </location>
</feature>
<dbReference type="Gene3D" id="3.40.50.300">
    <property type="entry name" value="P-loop containing nucleotide triphosphate hydrolases"/>
    <property type="match status" value="3"/>
</dbReference>
<feature type="domain" description="ABC transporter" evidence="12">
    <location>
        <begin position="877"/>
        <end position="1152"/>
    </location>
</feature>
<keyword evidence="3" id="KW-0813">Transport</keyword>
<dbReference type="RefSeq" id="XP_033715022.1">
    <property type="nucleotide sequence ID" value="XM_033859131.1"/>
</dbReference>
<evidence type="ECO:0000256" key="1">
    <source>
        <dbReference type="ARBA" id="ARBA00004141"/>
    </source>
</evidence>
<gene>
    <name evidence="14" type="primary">ABCA2</name>
</gene>
<dbReference type="InterPro" id="IPR003593">
    <property type="entry name" value="AAA+_ATPase"/>
</dbReference>
<feature type="region of interest" description="Disordered" evidence="10">
    <location>
        <begin position="1517"/>
        <end position="1560"/>
    </location>
</feature>
<evidence type="ECO:0000313" key="14">
    <source>
        <dbReference type="RefSeq" id="XP_033715022.1"/>
    </source>
</evidence>
<keyword evidence="5" id="KW-0677">Repeat</keyword>
<dbReference type="InterPro" id="IPR027417">
    <property type="entry name" value="P-loop_NTPase"/>
</dbReference>
<keyword evidence="6" id="KW-0547">Nucleotide-binding</keyword>
<comment type="similarity">
    <text evidence="2">Belongs to the ABC transporter superfamily. ABCA family.</text>
</comment>
<evidence type="ECO:0000256" key="8">
    <source>
        <dbReference type="ARBA" id="ARBA00022989"/>
    </source>
</evidence>
<name>A0A6J3RK14_TURTR</name>
<accession>A0A6J3RK14</accession>
<dbReference type="InterPro" id="IPR013525">
    <property type="entry name" value="ABC2_TM"/>
</dbReference>
<evidence type="ECO:0000256" key="11">
    <source>
        <dbReference type="SAM" id="Phobius"/>
    </source>
</evidence>